<dbReference type="Proteomes" id="UP000620104">
    <property type="component" value="Unassembled WGS sequence"/>
</dbReference>
<keyword evidence="2" id="KW-1185">Reference proteome</keyword>
<name>A0A8H3YHF7_9TREE</name>
<sequence length="139" mass="15754">MLSGQHLHHNGWHSGSGRLAKACLSPYLEEADHFDDPLREDTRKGVVAEALTELQLSTDTWPFWFCLQISSATLTEPPATGTEFEAWTCCDERGPATVPPEKRIKVDVEVVRALYTQLQDSANLQKETIQEYLAKRRNR</sequence>
<proteinExistence type="predicted"/>
<accession>A0A8H3YHF7</accession>
<evidence type="ECO:0000313" key="1">
    <source>
        <dbReference type="EMBL" id="GHJ89829.1"/>
    </source>
</evidence>
<reference evidence="1" key="1">
    <citation type="submission" date="2020-07" db="EMBL/GenBank/DDBJ databases">
        <title>Draft Genome Sequence of a Deep-Sea Yeast, Naganishia (Cryptococcus) liquefaciens strain N6.</title>
        <authorList>
            <person name="Han Y.W."/>
            <person name="Kajitani R."/>
            <person name="Morimoto H."/>
            <person name="Parhat M."/>
            <person name="Tsubouchi H."/>
            <person name="Bakenova O."/>
            <person name="Ogata M."/>
            <person name="Argunhan B."/>
            <person name="Aoki R."/>
            <person name="Kajiwara S."/>
            <person name="Itoh T."/>
            <person name="Iwasaki H."/>
        </authorList>
    </citation>
    <scope>NUCLEOTIDE SEQUENCE</scope>
    <source>
        <strain evidence="1">N6</strain>
    </source>
</reference>
<organism evidence="1 2">
    <name type="scientific">Naganishia liquefaciens</name>
    <dbReference type="NCBI Taxonomy" id="104408"/>
    <lineage>
        <taxon>Eukaryota</taxon>
        <taxon>Fungi</taxon>
        <taxon>Dikarya</taxon>
        <taxon>Basidiomycota</taxon>
        <taxon>Agaricomycotina</taxon>
        <taxon>Tremellomycetes</taxon>
        <taxon>Filobasidiales</taxon>
        <taxon>Filobasidiaceae</taxon>
        <taxon>Naganishia</taxon>
    </lineage>
</organism>
<gene>
    <name evidence="1" type="ORF">NliqN6_6231</name>
</gene>
<dbReference type="EMBL" id="BLZA01000049">
    <property type="protein sequence ID" value="GHJ89829.1"/>
    <property type="molecule type" value="Genomic_DNA"/>
</dbReference>
<protein>
    <submittedName>
        <fullName evidence="1">Uncharacterized protein</fullName>
    </submittedName>
</protein>
<dbReference type="AlphaFoldDB" id="A0A8H3YHF7"/>
<comment type="caution">
    <text evidence="1">The sequence shown here is derived from an EMBL/GenBank/DDBJ whole genome shotgun (WGS) entry which is preliminary data.</text>
</comment>
<evidence type="ECO:0000313" key="2">
    <source>
        <dbReference type="Proteomes" id="UP000620104"/>
    </source>
</evidence>